<evidence type="ECO:0000313" key="3">
    <source>
        <dbReference type="EMBL" id="HIW92757.1"/>
    </source>
</evidence>
<protein>
    <recommendedName>
        <fullName evidence="5">Prolipoprotein LppL</fullName>
    </recommendedName>
</protein>
<accession>A0A9D1UM13</accession>
<organism evidence="3 4">
    <name type="scientific">Candidatus Corynebacterium avicola</name>
    <dbReference type="NCBI Taxonomy" id="2838527"/>
    <lineage>
        <taxon>Bacteria</taxon>
        <taxon>Bacillati</taxon>
        <taxon>Actinomycetota</taxon>
        <taxon>Actinomycetes</taxon>
        <taxon>Mycobacteriales</taxon>
        <taxon>Corynebacteriaceae</taxon>
        <taxon>Corynebacterium</taxon>
    </lineage>
</organism>
<reference evidence="3" key="2">
    <citation type="submission" date="2021-04" db="EMBL/GenBank/DDBJ databases">
        <authorList>
            <person name="Gilroy R."/>
        </authorList>
    </citation>
    <scope>NUCLEOTIDE SEQUENCE</scope>
    <source>
        <strain evidence="3">CHK32-1732</strain>
    </source>
</reference>
<dbReference type="EMBL" id="DXGC01000122">
    <property type="protein sequence ID" value="HIW92757.1"/>
    <property type="molecule type" value="Genomic_DNA"/>
</dbReference>
<reference evidence="3" key="1">
    <citation type="journal article" date="2021" name="PeerJ">
        <title>Extensive microbial diversity within the chicken gut microbiome revealed by metagenomics and culture.</title>
        <authorList>
            <person name="Gilroy R."/>
            <person name="Ravi A."/>
            <person name="Getino M."/>
            <person name="Pursley I."/>
            <person name="Horton D.L."/>
            <person name="Alikhan N.F."/>
            <person name="Baker D."/>
            <person name="Gharbi K."/>
            <person name="Hall N."/>
            <person name="Watson M."/>
            <person name="Adriaenssens E.M."/>
            <person name="Foster-Nyarko E."/>
            <person name="Jarju S."/>
            <person name="Secka A."/>
            <person name="Antonio M."/>
            <person name="Oren A."/>
            <person name="Chaudhuri R.R."/>
            <person name="La Ragione R."/>
            <person name="Hildebrand F."/>
            <person name="Pallen M.J."/>
        </authorList>
    </citation>
    <scope>NUCLEOTIDE SEQUENCE</scope>
    <source>
        <strain evidence="3">CHK32-1732</strain>
    </source>
</reference>
<feature type="region of interest" description="Disordered" evidence="1">
    <location>
        <begin position="22"/>
        <end position="56"/>
    </location>
</feature>
<evidence type="ECO:0000313" key="4">
    <source>
        <dbReference type="Proteomes" id="UP000824190"/>
    </source>
</evidence>
<dbReference type="Gene3D" id="2.130.10.10">
    <property type="entry name" value="YVTN repeat-like/Quinoprotein amine dehydrogenase"/>
    <property type="match status" value="1"/>
</dbReference>
<keyword evidence="2" id="KW-0732">Signal</keyword>
<dbReference type="Proteomes" id="UP000824190">
    <property type="component" value="Unassembled WGS sequence"/>
</dbReference>
<evidence type="ECO:0000256" key="2">
    <source>
        <dbReference type="SAM" id="SignalP"/>
    </source>
</evidence>
<evidence type="ECO:0008006" key="5">
    <source>
        <dbReference type="Google" id="ProtNLM"/>
    </source>
</evidence>
<comment type="caution">
    <text evidence="3">The sequence shown here is derived from an EMBL/GenBank/DDBJ whole genome shotgun (WGS) entry which is preliminary data.</text>
</comment>
<feature type="chain" id="PRO_5038777924" description="Prolipoprotein LppL" evidence="2">
    <location>
        <begin position="21"/>
        <end position="363"/>
    </location>
</feature>
<proteinExistence type="predicted"/>
<feature type="signal peptide" evidence="2">
    <location>
        <begin position="1"/>
        <end position="20"/>
    </location>
</feature>
<gene>
    <name evidence="3" type="ORF">H9870_13975</name>
</gene>
<name>A0A9D1UM13_9CORY</name>
<sequence length="363" mass="36771">MTPTAATLAAVATVSTLALAGCGSGSDDSEGDEESVVGVVATPADSPEAGNPVGEVSEGEPVIGLVRASLNGSADGADGEPVPVAALEEGALRIGSLAEVADADGEEVAVGDDCTTISGAVDGVVLGCGSQVRVFDAEGKETTSVDAPGTVTSATQSPSGTFLVTVEGSDKSYWLESDGEEIRSETMTETADGVSLVGNTRNADDDGNPEWRAALIDAAQSSVTDLDIDGNARMAALRNGQGLGTVSAGTDPDGVLVASDPRQSQALVYNFGDVVRHTQSVPTGDGTWAVLWDSTRELMWVSTTGDNTLTAYDLSSGTPEPVGEVSTSADVRHIIDDGSGDLLLVSADGSRELIPADELPRKD</sequence>
<dbReference type="AlphaFoldDB" id="A0A9D1UM13"/>
<dbReference type="SUPFAM" id="SSF75011">
    <property type="entry name" value="3-carboxy-cis,cis-mucoante lactonizing enzyme"/>
    <property type="match status" value="1"/>
</dbReference>
<dbReference type="InterPro" id="IPR015943">
    <property type="entry name" value="WD40/YVTN_repeat-like_dom_sf"/>
</dbReference>
<evidence type="ECO:0000256" key="1">
    <source>
        <dbReference type="SAM" id="MobiDB-lite"/>
    </source>
</evidence>